<dbReference type="GO" id="GO:0046872">
    <property type="term" value="F:metal ion binding"/>
    <property type="evidence" value="ECO:0007669"/>
    <property type="project" value="UniProtKB-KW"/>
</dbReference>
<dbReference type="InterPro" id="IPR058240">
    <property type="entry name" value="rSAM_sf"/>
</dbReference>
<evidence type="ECO:0000256" key="1">
    <source>
        <dbReference type="ARBA" id="ARBA00022691"/>
    </source>
</evidence>
<evidence type="ECO:0000256" key="4">
    <source>
        <dbReference type="ARBA" id="ARBA00023014"/>
    </source>
</evidence>
<organism evidence="6">
    <name type="scientific">uncultured Sporomusa sp</name>
    <dbReference type="NCBI Taxonomy" id="307249"/>
    <lineage>
        <taxon>Bacteria</taxon>
        <taxon>Bacillati</taxon>
        <taxon>Bacillota</taxon>
        <taxon>Negativicutes</taxon>
        <taxon>Selenomonadales</taxon>
        <taxon>Sporomusaceae</taxon>
        <taxon>Sporomusa</taxon>
        <taxon>environmental samples</taxon>
    </lineage>
</organism>
<keyword evidence="2" id="KW-0479">Metal-binding</keyword>
<dbReference type="SUPFAM" id="SSF53335">
    <property type="entry name" value="S-adenosyl-L-methionine-dependent methyltransferases"/>
    <property type="match status" value="1"/>
</dbReference>
<gene>
    <name evidence="6" type="ORF">KL86SPO_70525</name>
</gene>
<dbReference type="AlphaFoldDB" id="A0A212M1N8"/>
<dbReference type="InterPro" id="IPR007197">
    <property type="entry name" value="rSAM"/>
</dbReference>
<proteinExistence type="predicted"/>
<protein>
    <submittedName>
        <fullName evidence="6">Putative Radical SAM domain protein</fullName>
    </submittedName>
</protein>
<dbReference type="InterPro" id="IPR029063">
    <property type="entry name" value="SAM-dependent_MTases_sf"/>
</dbReference>
<keyword evidence="3" id="KW-0408">Iron</keyword>
<evidence type="ECO:0000256" key="2">
    <source>
        <dbReference type="ARBA" id="ARBA00022723"/>
    </source>
</evidence>
<name>A0A212M1N8_9FIRM</name>
<dbReference type="SUPFAM" id="SSF102114">
    <property type="entry name" value="Radical SAM enzymes"/>
    <property type="match status" value="1"/>
</dbReference>
<evidence type="ECO:0000259" key="5">
    <source>
        <dbReference type="PROSITE" id="PS51918"/>
    </source>
</evidence>
<dbReference type="PANTHER" id="PTHR11228:SF7">
    <property type="entry name" value="PQQA PEPTIDE CYCLASE"/>
    <property type="match status" value="1"/>
</dbReference>
<evidence type="ECO:0000313" key="6">
    <source>
        <dbReference type="EMBL" id="SCM83667.1"/>
    </source>
</evidence>
<dbReference type="PANTHER" id="PTHR11228">
    <property type="entry name" value="RADICAL SAM DOMAIN PROTEIN"/>
    <property type="match status" value="1"/>
</dbReference>
<dbReference type="RefSeq" id="WP_288186036.1">
    <property type="nucleotide sequence ID" value="NZ_LT608335.1"/>
</dbReference>
<dbReference type="InterPro" id="IPR050377">
    <property type="entry name" value="Radical_SAM_PqqE_MftC-like"/>
</dbReference>
<evidence type="ECO:0000256" key="3">
    <source>
        <dbReference type="ARBA" id="ARBA00023004"/>
    </source>
</evidence>
<keyword evidence="1" id="KW-0949">S-adenosyl-L-methionine</keyword>
<dbReference type="Gene3D" id="3.40.50.720">
    <property type="entry name" value="NAD(P)-binding Rossmann-like Domain"/>
    <property type="match status" value="1"/>
</dbReference>
<dbReference type="SFLD" id="SFLDS00029">
    <property type="entry name" value="Radical_SAM"/>
    <property type="match status" value="1"/>
</dbReference>
<dbReference type="Gene3D" id="3.20.20.70">
    <property type="entry name" value="Aldolase class I"/>
    <property type="match status" value="1"/>
</dbReference>
<feature type="domain" description="Radical SAM core" evidence="5">
    <location>
        <begin position="176"/>
        <end position="401"/>
    </location>
</feature>
<sequence length="409" mass="46216">MRTLILYGAGKNAVKELENVRKAGYSPVSFCDADPDKQGTNYLGLPVNSLETIKEAYGDFFLWVTLASENKYNAFDYLIRQGIWTEQILNYEEYSRYEGCSLLETQLVVDQNSLFHCCYVGETRNDPPKLQWREQIEDTVNAFLESRNQLIKQIKHGEVEKTPCAGCPSIKEGAYSDVKGISSLSFGFDSPCNLACYYCVHRNAVNKISVEAESQIRSFAWKEFIRCLEQKGQLAESSTITLAAGELTCDPRKKDILDTVEQYHLAILTNAVLYDDRIAALIARPGSSSTVSVDAGTKETYRKVKGLDAFERVFANLRKYASQGSNLTLKYIFLPENCNTENVEGFIQNTVTCGVKNIYISDNIFRTKPHSDEDMEQMAKMVTLARKNDIQVILGDEIGEDKQRLIQYL</sequence>
<dbReference type="PROSITE" id="PS51918">
    <property type="entry name" value="RADICAL_SAM"/>
    <property type="match status" value="1"/>
</dbReference>
<reference evidence="6" key="1">
    <citation type="submission" date="2016-08" db="EMBL/GenBank/DDBJ databases">
        <authorList>
            <person name="Seilhamer J.J."/>
        </authorList>
    </citation>
    <scope>NUCLEOTIDE SEQUENCE</scope>
    <source>
        <strain evidence="6">86</strain>
    </source>
</reference>
<accession>A0A212M1N8</accession>
<dbReference type="Pfam" id="PF04055">
    <property type="entry name" value="Radical_SAM"/>
    <property type="match status" value="1"/>
</dbReference>
<dbReference type="InterPro" id="IPR013785">
    <property type="entry name" value="Aldolase_TIM"/>
</dbReference>
<dbReference type="CDD" id="cd01335">
    <property type="entry name" value="Radical_SAM"/>
    <property type="match status" value="1"/>
</dbReference>
<keyword evidence="4" id="KW-0411">Iron-sulfur</keyword>
<dbReference type="EMBL" id="FMJE01000007">
    <property type="protein sequence ID" value="SCM83667.1"/>
    <property type="molecule type" value="Genomic_DNA"/>
</dbReference>
<dbReference type="GO" id="GO:0003824">
    <property type="term" value="F:catalytic activity"/>
    <property type="evidence" value="ECO:0007669"/>
    <property type="project" value="InterPro"/>
</dbReference>
<dbReference type="GO" id="GO:0051536">
    <property type="term" value="F:iron-sulfur cluster binding"/>
    <property type="evidence" value="ECO:0007669"/>
    <property type="project" value="UniProtKB-KW"/>
</dbReference>